<gene>
    <name evidence="2" type="ORF">DEACI_0321</name>
    <name evidence="1" type="ORF">DEACI_3120</name>
</gene>
<accession>A0A8S0XCH1</accession>
<evidence type="ECO:0000313" key="1">
    <source>
        <dbReference type="EMBL" id="CAA7602446.1"/>
    </source>
</evidence>
<sequence>MNAASELKDTSRGFLPDLGAPMEAVVTQFVNERAGEIAGREATKDPKFREVQARTSELSKKVLSAVGKELYFEFEKSSAYERVLLENHVYRQGFMDGMKFVMAMSAE</sequence>
<proteinExistence type="predicted"/>
<dbReference type="KEGG" id="aacx:DEACI_3120"/>
<dbReference type="EMBL" id="LR746496">
    <property type="protein sequence ID" value="CAA7602446.1"/>
    <property type="molecule type" value="Genomic_DNA"/>
</dbReference>
<name>A0A8S0XCH1_9FIRM</name>
<evidence type="ECO:0000313" key="2">
    <source>
        <dbReference type="EMBL" id="CEJ05901.1"/>
    </source>
</evidence>
<dbReference type="Proteomes" id="UP001071230">
    <property type="component" value="Unassembled WGS sequence"/>
</dbReference>
<evidence type="ECO:0000313" key="3">
    <source>
        <dbReference type="Proteomes" id="UP001071230"/>
    </source>
</evidence>
<dbReference type="RefSeq" id="WP_240985812.1">
    <property type="nucleotide sequence ID" value="NZ_CDGJ01000005.1"/>
</dbReference>
<reference evidence="1" key="2">
    <citation type="submission" date="2020-01" db="EMBL/GenBank/DDBJ databases">
        <authorList>
            <person name="Hornung B."/>
        </authorList>
    </citation>
    <scope>NUCLEOTIDE SEQUENCE</scope>
    <source>
        <strain evidence="1">PacBioINE</strain>
    </source>
</reference>
<organism evidence="1">
    <name type="scientific">Acididesulfobacillus acetoxydans</name>
    <dbReference type="NCBI Taxonomy" id="1561005"/>
    <lineage>
        <taxon>Bacteria</taxon>
        <taxon>Bacillati</taxon>
        <taxon>Bacillota</taxon>
        <taxon>Clostridia</taxon>
        <taxon>Eubacteriales</taxon>
        <taxon>Peptococcaceae</taxon>
        <taxon>Acididesulfobacillus</taxon>
    </lineage>
</organism>
<dbReference type="Proteomes" id="UP000836597">
    <property type="component" value="Chromosome"/>
</dbReference>
<protein>
    <submittedName>
        <fullName evidence="1">Uncharacterized protein</fullName>
    </submittedName>
</protein>
<reference evidence="2" key="1">
    <citation type="submission" date="2014-11" db="EMBL/GenBank/DDBJ databases">
        <authorList>
            <person name="Hornung B.V."/>
        </authorList>
    </citation>
    <scope>NUCLEOTIDE SEQUENCE</scope>
    <source>
        <strain evidence="2">INE</strain>
    </source>
</reference>
<dbReference type="AlphaFoldDB" id="A0A8S0XCH1"/>
<dbReference type="EMBL" id="CDGJ01000005">
    <property type="protein sequence ID" value="CEJ05901.1"/>
    <property type="molecule type" value="Genomic_DNA"/>
</dbReference>
<keyword evidence="3" id="KW-1185">Reference proteome</keyword>